<protein>
    <submittedName>
        <fullName evidence="1">Uncharacterized protein</fullName>
    </submittedName>
</protein>
<keyword evidence="2" id="KW-1185">Reference proteome</keyword>
<evidence type="ECO:0000313" key="1">
    <source>
        <dbReference type="EMBL" id="KZP23416.1"/>
    </source>
</evidence>
<dbReference type="Proteomes" id="UP000076532">
    <property type="component" value="Unassembled WGS sequence"/>
</dbReference>
<name>A0A166LXB5_9AGAM</name>
<evidence type="ECO:0000313" key="2">
    <source>
        <dbReference type="Proteomes" id="UP000076532"/>
    </source>
</evidence>
<gene>
    <name evidence="1" type="ORF">FIBSPDRAFT_930496</name>
</gene>
<proteinExistence type="predicted"/>
<dbReference type="EMBL" id="KV417532">
    <property type="protein sequence ID" value="KZP23416.1"/>
    <property type="molecule type" value="Genomic_DNA"/>
</dbReference>
<sequence>MAMSLVINVDLEGRRRQVSKEAQKFLSCDAAPGFCFSPLTTGLVPRSCPVLHPPGHLPSQTDLLLHVPGLPIASGHRARVQRVGEHFVVAVIEGRGVGHEFGFATLNQYTRRVMLLADCQSYVRTLHRMRIHMPSPILVPGTALAAYLDVPSTESSIFLSYVQEEFPEVLVEPSARKCWNDGGGLELRSTTSSRASIAAKTANFNWCKYIEPQQPRAHPANVYPIVPMSEYMLLARHGPHELEVARGLGVDHHRAFDGDAADQRRVCGETRVQAVAGVLEERTNSRKGVVSSIAKGSRRTHITGLVRPEDLFEEVHEAPRALNDMDSDKLVASLAASATHLPSRPCTASCATRRSLRVLGAAGEAADWASCAASEGCREGAARVSKNGYWPGYDLSIRLLLNNLPHAAHPHEGASQPDVPFPPRAHGAILL</sequence>
<dbReference type="AlphaFoldDB" id="A0A166LXB5"/>
<reference evidence="1 2" key="1">
    <citation type="journal article" date="2016" name="Mol. Biol. Evol.">
        <title>Comparative Genomics of Early-Diverging Mushroom-Forming Fungi Provides Insights into the Origins of Lignocellulose Decay Capabilities.</title>
        <authorList>
            <person name="Nagy L.G."/>
            <person name="Riley R."/>
            <person name="Tritt A."/>
            <person name="Adam C."/>
            <person name="Daum C."/>
            <person name="Floudas D."/>
            <person name="Sun H."/>
            <person name="Yadav J.S."/>
            <person name="Pangilinan J."/>
            <person name="Larsson K.H."/>
            <person name="Matsuura K."/>
            <person name="Barry K."/>
            <person name="Labutti K."/>
            <person name="Kuo R."/>
            <person name="Ohm R.A."/>
            <person name="Bhattacharya S.S."/>
            <person name="Shirouzu T."/>
            <person name="Yoshinaga Y."/>
            <person name="Martin F.M."/>
            <person name="Grigoriev I.V."/>
            <person name="Hibbett D.S."/>
        </authorList>
    </citation>
    <scope>NUCLEOTIDE SEQUENCE [LARGE SCALE GENOMIC DNA]</scope>
    <source>
        <strain evidence="1 2">CBS 109695</strain>
    </source>
</reference>
<dbReference type="STRING" id="436010.A0A166LXB5"/>
<organism evidence="1 2">
    <name type="scientific">Athelia psychrophila</name>
    <dbReference type="NCBI Taxonomy" id="1759441"/>
    <lineage>
        <taxon>Eukaryota</taxon>
        <taxon>Fungi</taxon>
        <taxon>Dikarya</taxon>
        <taxon>Basidiomycota</taxon>
        <taxon>Agaricomycotina</taxon>
        <taxon>Agaricomycetes</taxon>
        <taxon>Agaricomycetidae</taxon>
        <taxon>Atheliales</taxon>
        <taxon>Atheliaceae</taxon>
        <taxon>Athelia</taxon>
    </lineage>
</organism>
<dbReference type="OrthoDB" id="276261at2759"/>
<accession>A0A166LXB5</accession>